<name>A0A9X3J0D3_9BACT</name>
<evidence type="ECO:0000313" key="2">
    <source>
        <dbReference type="Proteomes" id="UP001150924"/>
    </source>
</evidence>
<keyword evidence="2" id="KW-1185">Reference proteome</keyword>
<evidence type="ECO:0000313" key="1">
    <source>
        <dbReference type="EMBL" id="MCY1008908.1"/>
    </source>
</evidence>
<dbReference type="AlphaFoldDB" id="A0A9X3J0D3"/>
<accession>A0A9X3J0D3</accession>
<dbReference type="EMBL" id="JAPNKE010000002">
    <property type="protein sequence ID" value="MCY1008908.1"/>
    <property type="molecule type" value="Genomic_DNA"/>
</dbReference>
<dbReference type="Proteomes" id="UP001150924">
    <property type="component" value="Unassembled WGS sequence"/>
</dbReference>
<dbReference type="RefSeq" id="WP_267771564.1">
    <property type="nucleotide sequence ID" value="NZ_JAPNKE010000002.1"/>
</dbReference>
<gene>
    <name evidence="1" type="ORF">OV079_25795</name>
</gene>
<comment type="caution">
    <text evidence="1">The sequence shown here is derived from an EMBL/GenBank/DDBJ whole genome shotgun (WGS) entry which is preliminary data.</text>
</comment>
<reference evidence="1" key="1">
    <citation type="submission" date="2022-11" db="EMBL/GenBank/DDBJ databases">
        <title>Minimal conservation of predation-associated metabolite biosynthetic gene clusters underscores biosynthetic potential of Myxococcota including descriptions for ten novel species: Archangium lansinium sp. nov., Myxococcus landrumus sp. nov., Nannocystis bai.</title>
        <authorList>
            <person name="Ahearne A."/>
            <person name="Stevens C."/>
            <person name="Phillips K."/>
        </authorList>
    </citation>
    <scope>NUCLEOTIDE SEQUENCE</scope>
    <source>
        <strain evidence="1">Na p29</strain>
    </source>
</reference>
<sequence length="104" mass="11790">MDPKNRRRHRVFATKHTEYHLRADECVAVRDRSTGAWLRQHAALRLRAVQLPPLGADAEWIGRRLQFWGHATDVTTSPVTEVMRPELPALAHYVSGVRSGEIAA</sequence>
<proteinExistence type="predicted"/>
<organism evidence="1 2">
    <name type="scientific">Nannocystis pusilla</name>
    <dbReference type="NCBI Taxonomy" id="889268"/>
    <lineage>
        <taxon>Bacteria</taxon>
        <taxon>Pseudomonadati</taxon>
        <taxon>Myxococcota</taxon>
        <taxon>Polyangia</taxon>
        <taxon>Nannocystales</taxon>
        <taxon>Nannocystaceae</taxon>
        <taxon>Nannocystis</taxon>
    </lineage>
</organism>
<protein>
    <submittedName>
        <fullName evidence="1">Uncharacterized protein</fullName>
    </submittedName>
</protein>